<dbReference type="SUPFAM" id="SSF47203">
    <property type="entry name" value="Acyl-CoA dehydrogenase C-terminal domain-like"/>
    <property type="match status" value="1"/>
</dbReference>
<dbReference type="GO" id="GO:0033539">
    <property type="term" value="P:fatty acid beta-oxidation using acyl-CoA dehydrogenase"/>
    <property type="evidence" value="ECO:0007669"/>
    <property type="project" value="TreeGrafter"/>
</dbReference>
<keyword evidence="11" id="KW-1185">Reference proteome</keyword>
<evidence type="ECO:0000313" key="11">
    <source>
        <dbReference type="Proteomes" id="UP000295341"/>
    </source>
</evidence>
<dbReference type="Proteomes" id="UP000295341">
    <property type="component" value="Unassembled WGS sequence"/>
</dbReference>
<dbReference type="InterPro" id="IPR037069">
    <property type="entry name" value="AcylCoA_DH/ox_N_sf"/>
</dbReference>
<dbReference type="InterPro" id="IPR046373">
    <property type="entry name" value="Acyl-CoA_Oxase/DH_mid-dom_sf"/>
</dbReference>
<dbReference type="Pfam" id="PF00441">
    <property type="entry name" value="Acyl-CoA_dh_1"/>
    <property type="match status" value="1"/>
</dbReference>
<dbReference type="InterPro" id="IPR006091">
    <property type="entry name" value="Acyl-CoA_Oxase/DH_mid-dom"/>
</dbReference>
<dbReference type="InterPro" id="IPR009075">
    <property type="entry name" value="AcylCo_DH/oxidase_C"/>
</dbReference>
<dbReference type="InterPro" id="IPR009100">
    <property type="entry name" value="AcylCoA_DH/oxidase_NM_dom_sf"/>
</dbReference>
<evidence type="ECO:0000256" key="5">
    <source>
        <dbReference type="ARBA" id="ARBA00023002"/>
    </source>
</evidence>
<evidence type="ECO:0000259" key="9">
    <source>
        <dbReference type="Pfam" id="PF02771"/>
    </source>
</evidence>
<dbReference type="GO" id="GO:0005737">
    <property type="term" value="C:cytoplasm"/>
    <property type="evidence" value="ECO:0007669"/>
    <property type="project" value="TreeGrafter"/>
</dbReference>
<dbReference type="PANTHER" id="PTHR48083">
    <property type="entry name" value="MEDIUM-CHAIN SPECIFIC ACYL-COA DEHYDROGENASE, MITOCHONDRIAL-RELATED"/>
    <property type="match status" value="1"/>
</dbReference>
<comment type="cofactor">
    <cofactor evidence="1 6">
        <name>FAD</name>
        <dbReference type="ChEBI" id="CHEBI:57692"/>
    </cofactor>
</comment>
<dbReference type="InterPro" id="IPR050741">
    <property type="entry name" value="Acyl-CoA_dehydrogenase"/>
</dbReference>
<feature type="domain" description="Acyl-CoA oxidase/dehydrogenase middle" evidence="8">
    <location>
        <begin position="128"/>
        <end position="221"/>
    </location>
</feature>
<feature type="domain" description="Acyl-CoA dehydrogenase/oxidase C-terminal" evidence="7">
    <location>
        <begin position="233"/>
        <end position="383"/>
    </location>
</feature>
<evidence type="ECO:0000256" key="3">
    <source>
        <dbReference type="ARBA" id="ARBA00022630"/>
    </source>
</evidence>
<dbReference type="AlphaFoldDB" id="A0A4S3K2T8"/>
<evidence type="ECO:0000256" key="1">
    <source>
        <dbReference type="ARBA" id="ARBA00001974"/>
    </source>
</evidence>
<dbReference type="InterPro" id="IPR036250">
    <property type="entry name" value="AcylCo_DH-like_C"/>
</dbReference>
<evidence type="ECO:0000256" key="2">
    <source>
        <dbReference type="ARBA" id="ARBA00009347"/>
    </source>
</evidence>
<accession>A0A4S3K2T8</accession>
<dbReference type="Gene3D" id="2.40.110.10">
    <property type="entry name" value="Butyryl-CoA Dehydrogenase, subunit A, domain 2"/>
    <property type="match status" value="1"/>
</dbReference>
<dbReference type="PANTHER" id="PTHR48083:SF28">
    <property type="entry name" value="ACYL-COA DEHYDROGENASE FAMILY PROTEIN (AFU_ORTHOLOGUE AFUA_6G10880)-RELATED"/>
    <property type="match status" value="1"/>
</dbReference>
<gene>
    <name evidence="10" type="ORF">DFR24_3214</name>
</gene>
<comment type="caution">
    <text evidence="10">The sequence shown here is derived from an EMBL/GenBank/DDBJ whole genome shotgun (WGS) entry which is preliminary data.</text>
</comment>
<name>A0A4S3K2T8_9GAMM</name>
<dbReference type="InterPro" id="IPR013786">
    <property type="entry name" value="AcylCoA_DH/ox_N"/>
</dbReference>
<organism evidence="10 11">
    <name type="scientific">Panacagrimonas perspica</name>
    <dbReference type="NCBI Taxonomy" id="381431"/>
    <lineage>
        <taxon>Bacteria</taxon>
        <taxon>Pseudomonadati</taxon>
        <taxon>Pseudomonadota</taxon>
        <taxon>Gammaproteobacteria</taxon>
        <taxon>Nevskiales</taxon>
        <taxon>Nevskiaceae</taxon>
        <taxon>Panacagrimonas</taxon>
    </lineage>
</organism>
<reference evidence="10 11" key="1">
    <citation type="submission" date="2019-03" db="EMBL/GenBank/DDBJ databases">
        <title>Genomic Encyclopedia of Type Strains, Phase IV (KMG-IV): sequencing the most valuable type-strain genomes for metagenomic binning, comparative biology and taxonomic classification.</title>
        <authorList>
            <person name="Goeker M."/>
        </authorList>
    </citation>
    <scope>NUCLEOTIDE SEQUENCE [LARGE SCALE GENOMIC DNA]</scope>
    <source>
        <strain evidence="10 11">DSM 26377</strain>
    </source>
</reference>
<evidence type="ECO:0000259" key="7">
    <source>
        <dbReference type="Pfam" id="PF00441"/>
    </source>
</evidence>
<sequence>MTPEGHRPTETAEELAEFRTQLRRFVDREIAPFVDEWEEVGEMPREIYRKVGEMGVLGLGYPEAYGGMPASLTMRSVAIQELARAGCGGVFVCLFTHSIFAQPMLALGSEEQKQRTLPGVFSGEHIAACAITEPSGGSDVANLRTRARREGDEFVIDGEKTFISNGMRADFYVVAVRTGGEGAGGVSMLLVERDRPGFTRTRLRKMGWWSSDTATLHFDGCRVPVANLLGREGAGFRTLMENFNGERLMMADEACAFAEVCYDEAADWARERRTFGVPLVKHQVIRHKLVDMRMQITATRAWIDRCTARMDTGDRSEEFVAELCMLKVMAGRTMQSCADQAVQILGGMGFMRGMRSERIYRDVKAIMIGGGAEDILKELASKKLGL</sequence>
<keyword evidence="4 6" id="KW-0274">FAD</keyword>
<evidence type="ECO:0000313" key="10">
    <source>
        <dbReference type="EMBL" id="TDU28834.1"/>
    </source>
</evidence>
<dbReference type="GO" id="GO:0003995">
    <property type="term" value="F:acyl-CoA dehydrogenase activity"/>
    <property type="evidence" value="ECO:0007669"/>
    <property type="project" value="TreeGrafter"/>
</dbReference>
<evidence type="ECO:0000256" key="4">
    <source>
        <dbReference type="ARBA" id="ARBA00022827"/>
    </source>
</evidence>
<dbReference type="Pfam" id="PF02770">
    <property type="entry name" value="Acyl-CoA_dh_M"/>
    <property type="match status" value="1"/>
</dbReference>
<dbReference type="Gene3D" id="1.20.140.10">
    <property type="entry name" value="Butyryl-CoA Dehydrogenase, subunit A, domain 3"/>
    <property type="match status" value="1"/>
</dbReference>
<keyword evidence="5 6" id="KW-0560">Oxidoreductase</keyword>
<protein>
    <submittedName>
        <fullName evidence="10">Acyl-CoA dehydrogenase</fullName>
    </submittedName>
</protein>
<dbReference type="SUPFAM" id="SSF56645">
    <property type="entry name" value="Acyl-CoA dehydrogenase NM domain-like"/>
    <property type="match status" value="1"/>
</dbReference>
<dbReference type="OrthoDB" id="9769473at2"/>
<dbReference type="EMBL" id="SOBT01000009">
    <property type="protein sequence ID" value="TDU28834.1"/>
    <property type="molecule type" value="Genomic_DNA"/>
</dbReference>
<keyword evidence="3 6" id="KW-0285">Flavoprotein</keyword>
<dbReference type="Gene3D" id="1.10.540.10">
    <property type="entry name" value="Acyl-CoA dehydrogenase/oxidase, N-terminal domain"/>
    <property type="match status" value="1"/>
</dbReference>
<dbReference type="RefSeq" id="WP_133882356.1">
    <property type="nucleotide sequence ID" value="NZ_MWIN01000018.1"/>
</dbReference>
<comment type="similarity">
    <text evidence="2 6">Belongs to the acyl-CoA dehydrogenase family.</text>
</comment>
<dbReference type="GO" id="GO:0050660">
    <property type="term" value="F:flavin adenine dinucleotide binding"/>
    <property type="evidence" value="ECO:0007669"/>
    <property type="project" value="InterPro"/>
</dbReference>
<feature type="domain" description="Acyl-CoA dehydrogenase/oxidase N-terminal" evidence="9">
    <location>
        <begin position="13"/>
        <end position="124"/>
    </location>
</feature>
<proteinExistence type="inferred from homology"/>
<evidence type="ECO:0000259" key="8">
    <source>
        <dbReference type="Pfam" id="PF02770"/>
    </source>
</evidence>
<dbReference type="Pfam" id="PF02771">
    <property type="entry name" value="Acyl-CoA_dh_N"/>
    <property type="match status" value="1"/>
</dbReference>
<evidence type="ECO:0000256" key="6">
    <source>
        <dbReference type="RuleBase" id="RU362125"/>
    </source>
</evidence>
<dbReference type="FunFam" id="2.40.110.10:FF:000002">
    <property type="entry name" value="Acyl-CoA dehydrogenase fadE12"/>
    <property type="match status" value="1"/>
</dbReference>